<name>A0A9E5ME20_9MICO</name>
<dbReference type="PANTHER" id="PTHR35005:SF1">
    <property type="entry name" value="2-AMINO-5-FORMYLAMINO-6-RIBOSYLAMINOPYRIMIDIN-4(3H)-ONE 5'-MONOPHOSPHATE DEFORMYLASE"/>
    <property type="match status" value="1"/>
</dbReference>
<dbReference type="Proteomes" id="UP000818266">
    <property type="component" value="Unassembled WGS sequence"/>
</dbReference>
<dbReference type="Pfam" id="PF02633">
    <property type="entry name" value="Creatininase"/>
    <property type="match status" value="1"/>
</dbReference>
<dbReference type="NCBIfam" id="TIGR03964">
    <property type="entry name" value="mycofact_creat"/>
    <property type="match status" value="1"/>
</dbReference>
<dbReference type="EMBL" id="VIKT02000003">
    <property type="protein sequence ID" value="NHF62057.1"/>
    <property type="molecule type" value="Genomic_DNA"/>
</dbReference>
<evidence type="ECO:0000313" key="6">
    <source>
        <dbReference type="EMBL" id="NHF62057.1"/>
    </source>
</evidence>
<dbReference type="Gene3D" id="3.40.50.10310">
    <property type="entry name" value="Creatininase"/>
    <property type="match status" value="1"/>
</dbReference>
<keyword evidence="4" id="KW-0862">Zinc</keyword>
<dbReference type="GO" id="GO:0016811">
    <property type="term" value="F:hydrolase activity, acting on carbon-nitrogen (but not peptide) bonds, in linear amides"/>
    <property type="evidence" value="ECO:0007669"/>
    <property type="project" value="TreeGrafter"/>
</dbReference>
<comment type="caution">
    <text evidence="6">The sequence shown here is derived from an EMBL/GenBank/DDBJ whole genome shotgun (WGS) entry which is preliminary data.</text>
</comment>
<organism evidence="6 7">
    <name type="scientific">Microcella pacifica</name>
    <dbReference type="NCBI Taxonomy" id="2591847"/>
    <lineage>
        <taxon>Bacteria</taxon>
        <taxon>Bacillati</taxon>
        <taxon>Actinomycetota</taxon>
        <taxon>Actinomycetes</taxon>
        <taxon>Micrococcales</taxon>
        <taxon>Microbacteriaceae</taxon>
        <taxon>Microcella</taxon>
    </lineage>
</organism>
<evidence type="ECO:0000313" key="7">
    <source>
        <dbReference type="Proteomes" id="UP000818266"/>
    </source>
</evidence>
<evidence type="ECO:0000256" key="5">
    <source>
        <dbReference type="ARBA" id="ARBA00024029"/>
    </source>
</evidence>
<evidence type="ECO:0000256" key="1">
    <source>
        <dbReference type="ARBA" id="ARBA00001947"/>
    </source>
</evidence>
<protein>
    <submittedName>
        <fullName evidence="6">Mycofactocin biosynthesis peptidyl-dipeptidase MftE</fullName>
    </submittedName>
</protein>
<dbReference type="AlphaFoldDB" id="A0A9E5ME20"/>
<dbReference type="GO" id="GO:0046872">
    <property type="term" value="F:metal ion binding"/>
    <property type="evidence" value="ECO:0007669"/>
    <property type="project" value="UniProtKB-KW"/>
</dbReference>
<keyword evidence="2" id="KW-0479">Metal-binding</keyword>
<evidence type="ECO:0000256" key="2">
    <source>
        <dbReference type="ARBA" id="ARBA00022723"/>
    </source>
</evidence>
<dbReference type="GO" id="GO:0009231">
    <property type="term" value="P:riboflavin biosynthetic process"/>
    <property type="evidence" value="ECO:0007669"/>
    <property type="project" value="TreeGrafter"/>
</dbReference>
<evidence type="ECO:0000256" key="3">
    <source>
        <dbReference type="ARBA" id="ARBA00022801"/>
    </source>
</evidence>
<keyword evidence="7" id="KW-1185">Reference proteome</keyword>
<accession>A0A9E5ME20</accession>
<dbReference type="PANTHER" id="PTHR35005">
    <property type="entry name" value="3-DEHYDRO-SCYLLO-INOSOSE HYDROLASE"/>
    <property type="match status" value="1"/>
</dbReference>
<sequence>MEPLLLVPLGSTEQHGPHLPFSVDTDIAAAVAREAAERLGAVVAPALAYGSSGEHQGFAGTLSIGQDALRLLLVELVRSARTWAARVVLIAGHGGNAPVLWEVVPTLRAEGHEVAWLGLGAPNGDAHAGLTETSLMLHLDPARVGAFDNVVGATEPISDLLPHLREGRLREVTPNGVLGDPRAATAAEGETLLAQIVNEVVVRIGLDRVGAHGELQARS</sequence>
<dbReference type="SUPFAM" id="SSF102215">
    <property type="entry name" value="Creatininase"/>
    <property type="match status" value="1"/>
</dbReference>
<dbReference type="OrthoDB" id="9801445at2"/>
<keyword evidence="3" id="KW-0378">Hydrolase</keyword>
<reference evidence="6 7" key="1">
    <citation type="submission" date="2019-06" db="EMBL/GenBank/DDBJ databases">
        <authorList>
            <person name="De-Chao Zhang Q."/>
        </authorList>
    </citation>
    <scope>NUCLEOTIDE SEQUENCE [LARGE SCALE GENOMIC DNA]</scope>
    <source>
        <strain evidence="6 7">KN1116</strain>
    </source>
</reference>
<reference evidence="6 7" key="2">
    <citation type="submission" date="2020-03" db="EMBL/GenBank/DDBJ databases">
        <title>Chryseoglobus sp. isolated from a deep-sea seamount.</title>
        <authorList>
            <person name="Zhang D.-C."/>
        </authorList>
    </citation>
    <scope>NUCLEOTIDE SEQUENCE [LARGE SCALE GENOMIC DNA]</scope>
    <source>
        <strain evidence="6 7">KN1116</strain>
    </source>
</reference>
<dbReference type="InterPro" id="IPR003785">
    <property type="entry name" value="Creatininase/forma_Hydrolase"/>
</dbReference>
<dbReference type="InterPro" id="IPR024087">
    <property type="entry name" value="Creatininase-like_sf"/>
</dbReference>
<comment type="cofactor">
    <cofactor evidence="1">
        <name>Zn(2+)</name>
        <dbReference type="ChEBI" id="CHEBI:29105"/>
    </cofactor>
</comment>
<gene>
    <name evidence="6" type="primary">mftE</name>
    <name evidence="6" type="ORF">FK219_002190</name>
</gene>
<dbReference type="InterPro" id="IPR023871">
    <property type="entry name" value="MftE"/>
</dbReference>
<evidence type="ECO:0000256" key="4">
    <source>
        <dbReference type="ARBA" id="ARBA00022833"/>
    </source>
</evidence>
<comment type="similarity">
    <text evidence="5">Belongs to the creatininase superfamily.</text>
</comment>
<proteinExistence type="inferred from homology"/>